<feature type="domain" description="AttH" evidence="1">
    <location>
        <begin position="36"/>
        <end position="190"/>
    </location>
</feature>
<dbReference type="Pfam" id="PF17186">
    <property type="entry name" value="Lipocalin_9"/>
    <property type="match status" value="1"/>
</dbReference>
<evidence type="ECO:0000259" key="1">
    <source>
        <dbReference type="Pfam" id="PF07143"/>
    </source>
</evidence>
<reference evidence="2" key="1">
    <citation type="journal article" date="2021" name="Proc. Natl. Acad. Sci. U.S.A.">
        <title>Global biogeography of chemosynthetic symbionts reveals both localized and globally distributed symbiont groups. .</title>
        <authorList>
            <person name="Osvatic J.T."/>
            <person name="Wilkins L.G.E."/>
            <person name="Leibrecht L."/>
            <person name="Leray M."/>
            <person name="Zauner S."/>
            <person name="Polzin J."/>
            <person name="Camacho Y."/>
            <person name="Gros O."/>
            <person name="van Gils J.A."/>
            <person name="Eisen J.A."/>
            <person name="Petersen J.M."/>
            <person name="Yuen B."/>
        </authorList>
    </citation>
    <scope>NUCLEOTIDE SEQUENCE</scope>
    <source>
        <strain evidence="2">MAGL173</strain>
    </source>
</reference>
<dbReference type="SUPFAM" id="SSF159245">
    <property type="entry name" value="AttH-like"/>
    <property type="match status" value="1"/>
</dbReference>
<sequence>MLLLLMSLISCATKTLNPIRTVELPEDDAFIDGEYIQWWYWNGNLTAGNGRRFGFQMVFFSVQPNLMMAHGSLTDITNQTFQYETVTRLMIPKKYTQSFYLNVGSIKPMMAKGGDGVDRLTAELGVFSYDLFLKASKPPLLHYGGRSHEYEIGGYTYYYSRPKMDVDGHIVVEGEKLEVTGEAWFDRQYGDLEEIIDTGWQWFSIRLSDNTQMVLFYFEEAKAIRETLLVKYDAEGNTKSYTLDKFDLKVLDYWQSHETGCKYPSKWQLEVEDQTLIIEPYLKDQEVRPKAGAWLTPTYWEGAASVAGEVGGEAYVELHGFCGDSAE</sequence>
<accession>A0A9E4N1W6</accession>
<dbReference type="EMBL" id="JAEPDI010000015">
    <property type="protein sequence ID" value="MCG7940893.1"/>
    <property type="molecule type" value="Genomic_DNA"/>
</dbReference>
<dbReference type="InterPro" id="IPR010791">
    <property type="entry name" value="AttH_dom"/>
</dbReference>
<dbReference type="AlphaFoldDB" id="A0A9E4N1W6"/>
<comment type="caution">
    <text evidence="2">The sequence shown here is derived from an EMBL/GenBank/DDBJ whole genome shotgun (WGS) entry which is preliminary data.</text>
</comment>
<organism evidence="2 3">
    <name type="scientific">Candidatus Thiodiazotropha lotti</name>
    <dbReference type="NCBI Taxonomy" id="2792787"/>
    <lineage>
        <taxon>Bacteria</taxon>
        <taxon>Pseudomonadati</taxon>
        <taxon>Pseudomonadota</taxon>
        <taxon>Gammaproteobacteria</taxon>
        <taxon>Chromatiales</taxon>
        <taxon>Sedimenticolaceae</taxon>
        <taxon>Candidatus Thiodiazotropha</taxon>
    </lineage>
</organism>
<dbReference type="InterPro" id="IPR023374">
    <property type="entry name" value="AttH-like_dom_sf"/>
</dbReference>
<evidence type="ECO:0000313" key="3">
    <source>
        <dbReference type="Proteomes" id="UP000886687"/>
    </source>
</evidence>
<dbReference type="Proteomes" id="UP000886687">
    <property type="component" value="Unassembled WGS sequence"/>
</dbReference>
<dbReference type="PANTHER" id="PTHR38591:SF1">
    <property type="entry name" value="BLL1000 PROTEIN"/>
    <property type="match status" value="1"/>
</dbReference>
<name>A0A9E4N1W6_9GAMM</name>
<evidence type="ECO:0000313" key="2">
    <source>
        <dbReference type="EMBL" id="MCG7940893.1"/>
    </source>
</evidence>
<dbReference type="PANTHER" id="PTHR38591">
    <property type="entry name" value="HYDROLASE"/>
    <property type="match status" value="1"/>
</dbReference>
<protein>
    <submittedName>
        <fullName evidence="2">Carotenoid 1,2-hydratase</fullName>
    </submittedName>
</protein>
<dbReference type="Pfam" id="PF07143">
    <property type="entry name" value="CrtC"/>
    <property type="match status" value="1"/>
</dbReference>
<dbReference type="Gene3D" id="2.40.370.10">
    <property type="entry name" value="AttH-like domain"/>
    <property type="match status" value="2"/>
</dbReference>
<proteinExistence type="predicted"/>
<gene>
    <name evidence="2" type="ORF">JAZ04_18810</name>
</gene>